<dbReference type="Gene3D" id="3.20.20.150">
    <property type="entry name" value="Divalent-metal-dependent TIM barrel enzymes"/>
    <property type="match status" value="1"/>
</dbReference>
<proteinExistence type="predicted"/>
<evidence type="ECO:0000313" key="4">
    <source>
        <dbReference type="Proteomes" id="UP000256977"/>
    </source>
</evidence>
<feature type="domain" description="Xylose isomerase-like TIM barrel" evidence="2">
    <location>
        <begin position="37"/>
        <end position="267"/>
    </location>
</feature>
<comment type="caution">
    <text evidence="3">The sequence shown here is derived from an EMBL/GenBank/DDBJ whole genome shotgun (WGS) entry which is preliminary data.</text>
</comment>
<dbReference type="InterPro" id="IPR036237">
    <property type="entry name" value="Xyl_isomerase-like_sf"/>
</dbReference>
<dbReference type="EMBL" id="QRDZ01000020">
    <property type="protein sequence ID" value="RED65272.1"/>
    <property type="molecule type" value="Genomic_DNA"/>
</dbReference>
<reference evidence="3 4" key="1">
    <citation type="submission" date="2018-07" db="EMBL/GenBank/DDBJ databases">
        <title>Genomic Encyclopedia of Type Strains, Phase III (KMG-III): the genomes of soil and plant-associated and newly described type strains.</title>
        <authorList>
            <person name="Whitman W."/>
        </authorList>
    </citation>
    <scope>NUCLEOTIDE SEQUENCE [LARGE SCALE GENOMIC DNA]</scope>
    <source>
        <strain evidence="3 4">CECT 7287</strain>
    </source>
</reference>
<dbReference type="AlphaFoldDB" id="A0A3D9IU58"/>
<feature type="coiled-coil region" evidence="1">
    <location>
        <begin position="46"/>
        <end position="73"/>
    </location>
</feature>
<dbReference type="InterPro" id="IPR013022">
    <property type="entry name" value="Xyl_isomerase-like_TIM-brl"/>
</dbReference>
<dbReference type="Proteomes" id="UP000256977">
    <property type="component" value="Unassembled WGS sequence"/>
</dbReference>
<dbReference type="SUPFAM" id="SSF51658">
    <property type="entry name" value="Xylose isomerase-like"/>
    <property type="match status" value="1"/>
</dbReference>
<evidence type="ECO:0000256" key="1">
    <source>
        <dbReference type="SAM" id="Coils"/>
    </source>
</evidence>
<evidence type="ECO:0000259" key="2">
    <source>
        <dbReference type="Pfam" id="PF01261"/>
    </source>
</evidence>
<dbReference type="Pfam" id="PF01261">
    <property type="entry name" value="AP_endonuc_2"/>
    <property type="match status" value="1"/>
</dbReference>
<dbReference type="PANTHER" id="PTHR12110">
    <property type="entry name" value="HYDROXYPYRUVATE ISOMERASE"/>
    <property type="match status" value="1"/>
</dbReference>
<evidence type="ECO:0000313" key="3">
    <source>
        <dbReference type="EMBL" id="RED65272.1"/>
    </source>
</evidence>
<dbReference type="PANTHER" id="PTHR12110:SF41">
    <property type="entry name" value="INOSOSE DEHYDRATASE"/>
    <property type="match status" value="1"/>
</dbReference>
<sequence>MKLSYTVWTWHMDPFNKFKRHEDPAMFKLEFEKGVREISFLGYTGVENFNIMLDAYENDVEEFNAILDQYRLTFTAIYHYLGADFDSDMEKARRCIEFLKRTGGKIMNLQAPKRKPEGNFTTDVLETARRAEIMGKLAHEQGIRLCLHPHWGSTIETESEVSLFAQHTNPEYVHFCFDTAHSQLAGIDQIQTIERYKDRISYIHFKDVDPDVTLAPEKPMQRFVSLGQGTVDFKGIYKKLKEIGYDSVICVELDYPQICNFQSAQSSRSYLREALGI</sequence>
<accession>A0A3D9IU58</accession>
<keyword evidence="1" id="KW-0175">Coiled coil</keyword>
<protein>
    <submittedName>
        <fullName evidence="3">Inosose dehydratase</fullName>
    </submittedName>
</protein>
<gene>
    <name evidence="3" type="ORF">DFP98_12021</name>
</gene>
<keyword evidence="4" id="KW-1185">Reference proteome</keyword>
<dbReference type="OrthoDB" id="9779184at2"/>
<name>A0A3D9IU58_9BACL</name>
<organism evidence="3 4">
    <name type="scientific">Cohnella phaseoli</name>
    <dbReference type="NCBI Taxonomy" id="456490"/>
    <lineage>
        <taxon>Bacteria</taxon>
        <taxon>Bacillati</taxon>
        <taxon>Bacillota</taxon>
        <taxon>Bacilli</taxon>
        <taxon>Bacillales</taxon>
        <taxon>Paenibacillaceae</taxon>
        <taxon>Cohnella</taxon>
    </lineage>
</organism>
<dbReference type="InterPro" id="IPR050312">
    <property type="entry name" value="IolE/XylAMocC-like"/>
</dbReference>
<dbReference type="RefSeq" id="WP_116062946.1">
    <property type="nucleotide sequence ID" value="NZ_QRDZ01000020.1"/>
</dbReference>